<reference evidence="5 6" key="1">
    <citation type="submission" date="2012-08" db="EMBL/GenBank/DDBJ databases">
        <title>Oryza genome evolution.</title>
        <authorList>
            <person name="Wing R.A."/>
        </authorList>
    </citation>
    <scope>NUCLEOTIDE SEQUENCE</scope>
</reference>
<dbReference type="CDD" id="cd12422">
    <property type="entry name" value="RRM2_PTBP1_hnRNPL_like"/>
    <property type="match status" value="1"/>
</dbReference>
<feature type="domain" description="PTBP1-like RNA recognition motif 2" evidence="4">
    <location>
        <begin position="15"/>
        <end position="94"/>
    </location>
</feature>
<feature type="compositionally biased region" description="Low complexity" evidence="3">
    <location>
        <begin position="175"/>
        <end position="186"/>
    </location>
</feature>
<dbReference type="AlphaFoldDB" id="A0A0D9UYQ5"/>
<dbReference type="Gramene" id="LPERR01G08010.1">
    <property type="protein sequence ID" value="LPERR01G08010.1"/>
    <property type="gene ID" value="LPERR01G08010"/>
</dbReference>
<keyword evidence="2" id="KW-0694">RNA-binding</keyword>
<evidence type="ECO:0000256" key="2">
    <source>
        <dbReference type="ARBA" id="ARBA00022884"/>
    </source>
</evidence>
<reference evidence="5" key="3">
    <citation type="submission" date="2015-04" db="UniProtKB">
        <authorList>
            <consortium name="EnsemblPlants"/>
        </authorList>
    </citation>
    <scope>IDENTIFICATION</scope>
</reference>
<dbReference type="HOGENOM" id="CLU_875388_0_0_1"/>
<feature type="compositionally biased region" description="Basic and acidic residues" evidence="3">
    <location>
        <begin position="120"/>
        <end position="145"/>
    </location>
</feature>
<feature type="compositionally biased region" description="Basic residues" evidence="3">
    <location>
        <begin position="192"/>
        <end position="204"/>
    </location>
</feature>
<dbReference type="EnsemblPlants" id="LPERR01G08010.1">
    <property type="protein sequence ID" value="LPERR01G08010.1"/>
    <property type="gene ID" value="LPERR01G08010"/>
</dbReference>
<reference evidence="6" key="2">
    <citation type="submission" date="2013-12" db="EMBL/GenBank/DDBJ databases">
        <authorList>
            <person name="Yu Y."/>
            <person name="Lee S."/>
            <person name="de Baynast K."/>
            <person name="Wissotski M."/>
            <person name="Liu L."/>
            <person name="Talag J."/>
            <person name="Goicoechea J."/>
            <person name="Angelova A."/>
            <person name="Jetty R."/>
            <person name="Kudrna D."/>
            <person name="Golser W."/>
            <person name="Rivera L."/>
            <person name="Zhang J."/>
            <person name="Wing R."/>
        </authorList>
    </citation>
    <scope>NUCLEOTIDE SEQUENCE</scope>
</reference>
<evidence type="ECO:0000313" key="5">
    <source>
        <dbReference type="EnsemblPlants" id="LPERR01G08010.1"/>
    </source>
</evidence>
<evidence type="ECO:0000313" key="6">
    <source>
        <dbReference type="Proteomes" id="UP000032180"/>
    </source>
</evidence>
<keyword evidence="6" id="KW-1185">Reference proteome</keyword>
<dbReference type="Pfam" id="PF11835">
    <property type="entry name" value="RRM_8"/>
    <property type="match status" value="1"/>
</dbReference>
<evidence type="ECO:0000259" key="4">
    <source>
        <dbReference type="Pfam" id="PF11835"/>
    </source>
</evidence>
<dbReference type="InterPro" id="IPR012677">
    <property type="entry name" value="Nucleotide-bd_a/b_plait_sf"/>
</dbReference>
<dbReference type="Proteomes" id="UP000032180">
    <property type="component" value="Chromosome 1"/>
</dbReference>
<dbReference type="STRING" id="77586.A0A0D9UYQ5"/>
<dbReference type="GO" id="GO:0003723">
    <property type="term" value="F:RNA binding"/>
    <property type="evidence" value="ECO:0007669"/>
    <property type="project" value="UniProtKB-KW"/>
</dbReference>
<feature type="region of interest" description="Disordered" evidence="3">
    <location>
        <begin position="291"/>
        <end position="318"/>
    </location>
</feature>
<protein>
    <recommendedName>
        <fullName evidence="4">PTBP1-like RNA recognition motif 2 domain-containing protein</fullName>
    </recommendedName>
</protein>
<evidence type="ECO:0000256" key="3">
    <source>
        <dbReference type="SAM" id="MobiDB-lite"/>
    </source>
</evidence>
<dbReference type="InterPro" id="IPR021790">
    <property type="entry name" value="PTBP1-like_RRM2"/>
</dbReference>
<dbReference type="Gene3D" id="3.30.70.330">
    <property type="match status" value="1"/>
</dbReference>
<dbReference type="SUPFAM" id="SSF54928">
    <property type="entry name" value="RNA-binding domain, RBD"/>
    <property type="match status" value="1"/>
</dbReference>
<dbReference type="PANTHER" id="PTHR15592">
    <property type="entry name" value="MATRIN 3/NUCLEAR PROTEIN 220-RELATED"/>
    <property type="match status" value="1"/>
</dbReference>
<organism evidence="5 6">
    <name type="scientific">Leersia perrieri</name>
    <dbReference type="NCBI Taxonomy" id="77586"/>
    <lineage>
        <taxon>Eukaryota</taxon>
        <taxon>Viridiplantae</taxon>
        <taxon>Streptophyta</taxon>
        <taxon>Embryophyta</taxon>
        <taxon>Tracheophyta</taxon>
        <taxon>Spermatophyta</taxon>
        <taxon>Magnoliopsida</taxon>
        <taxon>Liliopsida</taxon>
        <taxon>Poales</taxon>
        <taxon>Poaceae</taxon>
        <taxon>BOP clade</taxon>
        <taxon>Oryzoideae</taxon>
        <taxon>Oryzeae</taxon>
        <taxon>Oryzinae</taxon>
        <taxon>Leersia</taxon>
    </lineage>
</organism>
<name>A0A0D9UYQ5_9ORYZ</name>
<dbReference type="InterPro" id="IPR035979">
    <property type="entry name" value="RBD_domain_sf"/>
</dbReference>
<feature type="region of interest" description="Disordered" evidence="3">
    <location>
        <begin position="120"/>
        <end position="205"/>
    </location>
</feature>
<keyword evidence="1" id="KW-0677">Repeat</keyword>
<accession>A0A0D9UYQ5</accession>
<dbReference type="eggNOG" id="KOG1190">
    <property type="taxonomic scope" value="Eukaryota"/>
</dbReference>
<evidence type="ECO:0000256" key="1">
    <source>
        <dbReference type="ARBA" id="ARBA00022737"/>
    </source>
</evidence>
<proteinExistence type="predicted"/>
<sequence>MALGHDNLVSEPLTMASDAERVLHVTVSNLLYPVTKDLLHQVFYVYGYEKIYMHQMETTVEASIQFQSRANAEYAQKLLHGRNIYDDVCCMDIHLGSQASATPVNSSPATLFSQIIKELRDSNKGEGEGRGGDKTEDGHERDHGKGASSYDSIATKGHHQDRAGGNALAEYHRQAASTAAAASSSSHLQAVHGKHGGARSRRSCHGVQLQTTNVRFLVEAAFKSKRAGGSTYPKAVSQCNRWVVFSCLGLATAPSSVKRRDDGNQGWFFGIATSGTIGCCDSGATDDGIDGVPCGDGRARQPQRLQRTRRKGAEQKRA</sequence>